<evidence type="ECO:0000313" key="4">
    <source>
        <dbReference type="Proteomes" id="UP000813444"/>
    </source>
</evidence>
<evidence type="ECO:0000256" key="1">
    <source>
        <dbReference type="SAM" id="Phobius"/>
    </source>
</evidence>
<dbReference type="AlphaFoldDB" id="A0A8K0SUY9"/>
<organism evidence="3 4">
    <name type="scientific">Stachybotrys elegans</name>
    <dbReference type="NCBI Taxonomy" id="80388"/>
    <lineage>
        <taxon>Eukaryota</taxon>
        <taxon>Fungi</taxon>
        <taxon>Dikarya</taxon>
        <taxon>Ascomycota</taxon>
        <taxon>Pezizomycotina</taxon>
        <taxon>Sordariomycetes</taxon>
        <taxon>Hypocreomycetidae</taxon>
        <taxon>Hypocreales</taxon>
        <taxon>Stachybotryaceae</taxon>
        <taxon>Stachybotrys</taxon>
    </lineage>
</organism>
<dbReference type="Pfam" id="PF01328">
    <property type="entry name" value="Peroxidase_2"/>
    <property type="match status" value="1"/>
</dbReference>
<dbReference type="InterPro" id="IPR000028">
    <property type="entry name" value="Chloroperoxidase"/>
</dbReference>
<dbReference type="Proteomes" id="UP000813444">
    <property type="component" value="Unassembled WGS sequence"/>
</dbReference>
<keyword evidence="1" id="KW-0812">Transmembrane</keyword>
<protein>
    <recommendedName>
        <fullName evidence="2">Heme haloperoxidase family profile domain-containing protein</fullName>
    </recommendedName>
</protein>
<name>A0A8K0SUY9_9HYPO</name>
<reference evidence="3" key="1">
    <citation type="journal article" date="2021" name="Nat. Commun.">
        <title>Genetic determinants of endophytism in the Arabidopsis root mycobiome.</title>
        <authorList>
            <person name="Mesny F."/>
            <person name="Miyauchi S."/>
            <person name="Thiergart T."/>
            <person name="Pickel B."/>
            <person name="Atanasova L."/>
            <person name="Karlsson M."/>
            <person name="Huettel B."/>
            <person name="Barry K.W."/>
            <person name="Haridas S."/>
            <person name="Chen C."/>
            <person name="Bauer D."/>
            <person name="Andreopoulos W."/>
            <person name="Pangilinan J."/>
            <person name="LaButti K."/>
            <person name="Riley R."/>
            <person name="Lipzen A."/>
            <person name="Clum A."/>
            <person name="Drula E."/>
            <person name="Henrissat B."/>
            <person name="Kohler A."/>
            <person name="Grigoriev I.V."/>
            <person name="Martin F.M."/>
            <person name="Hacquard S."/>
        </authorList>
    </citation>
    <scope>NUCLEOTIDE SEQUENCE</scope>
    <source>
        <strain evidence="3">MPI-CAGE-CH-0235</strain>
    </source>
</reference>
<proteinExistence type="predicted"/>
<dbReference type="InterPro" id="IPR036851">
    <property type="entry name" value="Chloroperoxidase-like_sf"/>
</dbReference>
<dbReference type="EMBL" id="JAGPNK010000004">
    <property type="protein sequence ID" value="KAH7322372.1"/>
    <property type="molecule type" value="Genomic_DNA"/>
</dbReference>
<evidence type="ECO:0000313" key="3">
    <source>
        <dbReference type="EMBL" id="KAH7322372.1"/>
    </source>
</evidence>
<comment type="caution">
    <text evidence="3">The sequence shown here is derived from an EMBL/GenBank/DDBJ whole genome shotgun (WGS) entry which is preliminary data.</text>
</comment>
<gene>
    <name evidence="3" type="ORF">B0I35DRAFT_406876</name>
</gene>
<dbReference type="OrthoDB" id="407298at2759"/>
<dbReference type="GO" id="GO:0004601">
    <property type="term" value="F:peroxidase activity"/>
    <property type="evidence" value="ECO:0007669"/>
    <property type="project" value="InterPro"/>
</dbReference>
<accession>A0A8K0SUY9</accession>
<keyword evidence="1" id="KW-1133">Transmembrane helix</keyword>
<sequence>MANLFTIFLGICKRLISLLIVLAPYLISIIWLQIRVVFYSLVNLLLASRRAGSVVSRRCPGHGVWPKYMAPTGREIRSPGLGLNNLAGHDILPRDGRHITTSISLTSANGGLMCSILGDNSKDVRVWLTEERFPDGWEPRNRESLRPSIVVNSDSSLSI</sequence>
<dbReference type="Gene3D" id="1.10.489.10">
    <property type="entry name" value="Chloroperoxidase-like"/>
    <property type="match status" value="2"/>
</dbReference>
<evidence type="ECO:0000259" key="2">
    <source>
        <dbReference type="Pfam" id="PF01328"/>
    </source>
</evidence>
<keyword evidence="1" id="KW-0472">Membrane</keyword>
<feature type="domain" description="Heme haloperoxidase family profile" evidence="2">
    <location>
        <begin position="67"/>
        <end position="107"/>
    </location>
</feature>
<keyword evidence="4" id="KW-1185">Reference proteome</keyword>
<dbReference type="SUPFAM" id="SSF47571">
    <property type="entry name" value="Cloroperoxidase"/>
    <property type="match status" value="1"/>
</dbReference>
<feature type="transmembrane region" description="Helical" evidence="1">
    <location>
        <begin position="15"/>
        <end position="42"/>
    </location>
</feature>